<dbReference type="AlphaFoldDB" id="A0A9N7UQ34"/>
<comment type="caution">
    <text evidence="2">The sequence shown here is derived from an EMBL/GenBank/DDBJ whole genome shotgun (WGS) entry which is preliminary data.</text>
</comment>
<keyword evidence="3" id="KW-1185">Reference proteome</keyword>
<sequence>MSPITPLVDLSCTRTFSLTTSSNRDRRQSADKRFTAKLLYKNFSYIGSTAFIKHGEDQLLRRHKSLSESESESSAFGSRAWAAVSVEAAPLCVSLTELSSAADCRAVLSRSPQSQADSQFCTFLRSFFSPPPSRFAPGLDALAAPAASSSCAHSISSSSSPVLSSLRLTSSLSPDSS</sequence>
<dbReference type="EMBL" id="CADEAL010001805">
    <property type="protein sequence ID" value="CAB1435758.1"/>
    <property type="molecule type" value="Genomic_DNA"/>
</dbReference>
<dbReference type="Proteomes" id="UP001153269">
    <property type="component" value="Unassembled WGS sequence"/>
</dbReference>
<evidence type="ECO:0000256" key="1">
    <source>
        <dbReference type="SAM" id="MobiDB-lite"/>
    </source>
</evidence>
<evidence type="ECO:0000313" key="3">
    <source>
        <dbReference type="Proteomes" id="UP001153269"/>
    </source>
</evidence>
<reference evidence="2" key="1">
    <citation type="submission" date="2020-03" db="EMBL/GenBank/DDBJ databases">
        <authorList>
            <person name="Weist P."/>
        </authorList>
    </citation>
    <scope>NUCLEOTIDE SEQUENCE</scope>
</reference>
<protein>
    <submittedName>
        <fullName evidence="2">Uncharacterized protein</fullName>
    </submittedName>
</protein>
<feature type="region of interest" description="Disordered" evidence="1">
    <location>
        <begin position="151"/>
        <end position="177"/>
    </location>
</feature>
<accession>A0A9N7UQ34</accession>
<organism evidence="2 3">
    <name type="scientific">Pleuronectes platessa</name>
    <name type="common">European plaice</name>
    <dbReference type="NCBI Taxonomy" id="8262"/>
    <lineage>
        <taxon>Eukaryota</taxon>
        <taxon>Metazoa</taxon>
        <taxon>Chordata</taxon>
        <taxon>Craniata</taxon>
        <taxon>Vertebrata</taxon>
        <taxon>Euteleostomi</taxon>
        <taxon>Actinopterygii</taxon>
        <taxon>Neopterygii</taxon>
        <taxon>Teleostei</taxon>
        <taxon>Neoteleostei</taxon>
        <taxon>Acanthomorphata</taxon>
        <taxon>Carangaria</taxon>
        <taxon>Pleuronectiformes</taxon>
        <taxon>Pleuronectoidei</taxon>
        <taxon>Pleuronectidae</taxon>
        <taxon>Pleuronectes</taxon>
    </lineage>
</organism>
<name>A0A9N7UQ34_PLEPL</name>
<proteinExistence type="predicted"/>
<gene>
    <name evidence="2" type="ORF">PLEPLA_LOCUS23806</name>
</gene>
<evidence type="ECO:0000313" key="2">
    <source>
        <dbReference type="EMBL" id="CAB1435758.1"/>
    </source>
</evidence>